<dbReference type="EMBL" id="JAESIL010000161">
    <property type="protein sequence ID" value="MBL3580527.1"/>
    <property type="molecule type" value="Genomic_DNA"/>
</dbReference>
<dbReference type="RefSeq" id="WP_143540493.1">
    <property type="nucleotide sequence ID" value="NZ_JAESIL010000161.1"/>
</dbReference>
<dbReference type="InterPro" id="IPR029063">
    <property type="entry name" value="SAM-dependent_MTases_sf"/>
</dbReference>
<name>A0ABS1RNS8_9RHOB</name>
<proteinExistence type="predicted"/>
<gene>
    <name evidence="1" type="ORF">JMJ92_20675</name>
</gene>
<accession>A0ABS1RNS8</accession>
<evidence type="ECO:0000313" key="2">
    <source>
        <dbReference type="Proteomes" id="UP000635853"/>
    </source>
</evidence>
<comment type="caution">
    <text evidence="1">The sequence shown here is derived from an EMBL/GenBank/DDBJ whole genome shotgun (WGS) entry which is preliminary data.</text>
</comment>
<protein>
    <recommendedName>
        <fullName evidence="3">Methyltransferase</fullName>
    </recommendedName>
</protein>
<sequence length="223" mass="24395">MLYQLSYTPRPCARLRYAVGGIKGAFHLTHWFQVRDEARACGKARALFDSAPWTGPDIRETATAIEGPTMLSRAEQAFYFWLARDWARDAGAIVDLGCFAGGSTAWLAEGRRQAGHCRPVLAGDRFTAPPEVRAQVLYAADIAPFEGTDPLALVRRLLARRPVTLVPDEIRSAVRPGGPIEILTIDAVKAIDTADAIAGTFFPALLPGGAVVVQQDRFHWRQP</sequence>
<dbReference type="Proteomes" id="UP000635853">
    <property type="component" value="Unassembled WGS sequence"/>
</dbReference>
<evidence type="ECO:0008006" key="3">
    <source>
        <dbReference type="Google" id="ProtNLM"/>
    </source>
</evidence>
<organism evidence="1 2">
    <name type="scientific">Rhodovulum visakhapatnamense</name>
    <dbReference type="NCBI Taxonomy" id="364297"/>
    <lineage>
        <taxon>Bacteria</taxon>
        <taxon>Pseudomonadati</taxon>
        <taxon>Pseudomonadota</taxon>
        <taxon>Alphaproteobacteria</taxon>
        <taxon>Rhodobacterales</taxon>
        <taxon>Paracoccaceae</taxon>
        <taxon>Rhodovulum</taxon>
    </lineage>
</organism>
<dbReference type="Gene3D" id="3.40.50.150">
    <property type="entry name" value="Vaccinia Virus protein VP39"/>
    <property type="match status" value="1"/>
</dbReference>
<keyword evidence="2" id="KW-1185">Reference proteome</keyword>
<dbReference type="SUPFAM" id="SSF53335">
    <property type="entry name" value="S-adenosyl-L-methionine-dependent methyltransferases"/>
    <property type="match status" value="1"/>
</dbReference>
<evidence type="ECO:0000313" key="1">
    <source>
        <dbReference type="EMBL" id="MBL3580527.1"/>
    </source>
</evidence>
<reference evidence="2" key="1">
    <citation type="submission" date="2021-01" db="EMBL/GenBank/DDBJ databases">
        <title>Draft genomes of Rhodovulum sulfidophilum.</title>
        <authorList>
            <person name="Guzman M.S."/>
        </authorList>
    </citation>
    <scope>NUCLEOTIDE SEQUENCE [LARGE SCALE GENOMIC DNA]</scope>
    <source>
        <strain evidence="2">AB19</strain>
    </source>
</reference>